<dbReference type="UniPathway" id="UPA00609">
    <property type="reaction ID" value="UER00664"/>
</dbReference>
<keyword evidence="15" id="KW-0594">Phospholipid biosynthesis</keyword>
<comment type="pathway">
    <text evidence="3">Phospholipid metabolism; CDP-diacylglycerol degradation; phosphatidate from CDP-diacylglycerol: step 1/1.</text>
</comment>
<evidence type="ECO:0000256" key="17">
    <source>
        <dbReference type="ARBA" id="ARBA00032888"/>
    </source>
</evidence>
<dbReference type="PIRSF" id="PIRSF001273">
    <property type="entry name" value="CDH"/>
    <property type="match status" value="1"/>
</dbReference>
<keyword evidence="9" id="KW-0444">Lipid biosynthesis</keyword>
<dbReference type="Gene3D" id="3.30.428.30">
    <property type="entry name" value="HIT family - CDH-like"/>
    <property type="match status" value="1"/>
</dbReference>
<dbReference type="STRING" id="1262585.BJI46_01830"/>
<comment type="caution">
    <text evidence="19">The sequence shown here is derived from an EMBL/GenBank/DDBJ whole genome shotgun (WGS) entry which is preliminary data.</text>
</comment>
<evidence type="ECO:0000256" key="6">
    <source>
        <dbReference type="ARBA" id="ARBA00012375"/>
    </source>
</evidence>
<evidence type="ECO:0000256" key="9">
    <source>
        <dbReference type="ARBA" id="ARBA00022516"/>
    </source>
</evidence>
<dbReference type="GO" id="GO:0008715">
    <property type="term" value="F:CDP-diacylglycerol diphosphatase activity"/>
    <property type="evidence" value="ECO:0007669"/>
    <property type="project" value="UniProtKB-EC"/>
</dbReference>
<dbReference type="PROSITE" id="PS51257">
    <property type="entry name" value="PROKAR_LIPOPROTEIN"/>
    <property type="match status" value="1"/>
</dbReference>
<name>A0A1E7RCQ6_9GAMM</name>
<evidence type="ECO:0000256" key="2">
    <source>
        <dbReference type="ARBA" id="ARBA00004162"/>
    </source>
</evidence>
<dbReference type="RefSeq" id="WP_070069339.1">
    <property type="nucleotide sequence ID" value="NZ_MKKK01000012.1"/>
</dbReference>
<accession>A0A1E7RCQ6</accession>
<evidence type="ECO:0000256" key="7">
    <source>
        <dbReference type="ARBA" id="ARBA00019608"/>
    </source>
</evidence>
<dbReference type="InterPro" id="IPR036265">
    <property type="entry name" value="HIT-like_sf"/>
</dbReference>
<dbReference type="OrthoDB" id="481399at2"/>
<evidence type="ECO:0000256" key="18">
    <source>
        <dbReference type="ARBA" id="ARBA00032892"/>
    </source>
</evidence>
<evidence type="ECO:0000313" key="20">
    <source>
        <dbReference type="Proteomes" id="UP000185895"/>
    </source>
</evidence>
<reference evidence="19 20" key="1">
    <citation type="submission" date="2016-09" db="EMBL/GenBank/DDBJ databases">
        <authorList>
            <person name="Capua I."/>
            <person name="De Benedictis P."/>
            <person name="Joannis T."/>
            <person name="Lombin L.H."/>
            <person name="Cattoli G."/>
        </authorList>
    </citation>
    <scope>NUCLEOTIDE SEQUENCE [LARGE SCALE GENOMIC DNA]</scope>
    <source>
        <strain evidence="19 20">ANC 4671</strain>
    </source>
</reference>
<keyword evidence="10" id="KW-0812">Transmembrane</keyword>
<evidence type="ECO:0000256" key="11">
    <source>
        <dbReference type="ARBA" id="ARBA00022801"/>
    </source>
</evidence>
<evidence type="ECO:0000256" key="10">
    <source>
        <dbReference type="ARBA" id="ARBA00022692"/>
    </source>
</evidence>
<keyword evidence="14" id="KW-0472">Membrane</keyword>
<keyword evidence="11" id="KW-0378">Hydrolase</keyword>
<evidence type="ECO:0000256" key="8">
    <source>
        <dbReference type="ARBA" id="ARBA00022475"/>
    </source>
</evidence>
<keyword evidence="8" id="KW-1003">Cell membrane</keyword>
<keyword evidence="20" id="KW-1185">Reference proteome</keyword>
<evidence type="ECO:0000256" key="13">
    <source>
        <dbReference type="ARBA" id="ARBA00023098"/>
    </source>
</evidence>
<dbReference type="InterPro" id="IPR003763">
    <property type="entry name" value="CDP-diacylglyc_Pase"/>
</dbReference>
<proteinExistence type="inferred from homology"/>
<protein>
    <recommendedName>
        <fullName evidence="7">CDP-diacylglycerol pyrophosphatase</fullName>
        <ecNumber evidence="6">3.6.1.26</ecNumber>
    </recommendedName>
    <alternativeName>
        <fullName evidence="17">CDP-diacylglycerol phosphatidylhydrolase</fullName>
    </alternativeName>
    <alternativeName>
        <fullName evidence="18">CDP-diglyceride hydrolase</fullName>
    </alternativeName>
</protein>
<comment type="catalytic activity">
    <reaction evidence="1">
        <text>a CDP-1,2-diacyl-sn-glycerol + H2O = a 1,2-diacyl-sn-glycero-3-phosphate + CMP + 2 H(+)</text>
        <dbReference type="Rhea" id="RHEA:15221"/>
        <dbReference type="ChEBI" id="CHEBI:15377"/>
        <dbReference type="ChEBI" id="CHEBI:15378"/>
        <dbReference type="ChEBI" id="CHEBI:58332"/>
        <dbReference type="ChEBI" id="CHEBI:58608"/>
        <dbReference type="ChEBI" id="CHEBI:60377"/>
        <dbReference type="EC" id="3.6.1.26"/>
    </reaction>
</comment>
<keyword evidence="12" id="KW-1133">Transmembrane helix</keyword>
<dbReference type="GO" id="GO:0046342">
    <property type="term" value="P:CDP-diacylglycerol catabolic process"/>
    <property type="evidence" value="ECO:0007669"/>
    <property type="project" value="UniProtKB-UniPathway"/>
</dbReference>
<comment type="subcellular location">
    <subcellularLocation>
        <location evidence="2">Cell membrane</location>
        <topology evidence="2">Single-pass membrane protein</topology>
    </subcellularLocation>
</comment>
<keyword evidence="16" id="KW-1208">Phospholipid metabolism</keyword>
<evidence type="ECO:0000256" key="4">
    <source>
        <dbReference type="ARBA" id="ARBA00005189"/>
    </source>
</evidence>
<keyword evidence="13" id="KW-0443">Lipid metabolism</keyword>
<evidence type="ECO:0000256" key="3">
    <source>
        <dbReference type="ARBA" id="ARBA00004927"/>
    </source>
</evidence>
<sequence length="254" mass="29312">MKSVLRQYQLPVFTGVVLLMTGCQSVHHHETNKRYILWDIVSQRCGTVLDRKKDCLVHQPDYVVLRDINGPVQTLIIPTTKITGIEDQQLLSASAKNYFAIAWQYRQILDQQNQIPISSQYLSFSVNSPYGRTQDQLHIHASCLRPDVYQTIQDHRESIKIGQWQQLPEKIFGHTYLAQKMPFEQIMTKDPFKVLSTHVMQQANDSMAHYGIAMVSIDQKNVILLATRENQTENNLGSIEEIQDTHCKITRKSF</sequence>
<dbReference type="EC" id="3.6.1.26" evidence="6"/>
<dbReference type="GO" id="GO:0005886">
    <property type="term" value="C:plasma membrane"/>
    <property type="evidence" value="ECO:0007669"/>
    <property type="project" value="UniProtKB-SubCell"/>
</dbReference>
<comment type="similarity">
    <text evidence="5">Belongs to the Cdh family.</text>
</comment>
<comment type="pathway">
    <text evidence="4">Lipid metabolism.</text>
</comment>
<dbReference type="GO" id="GO:0008654">
    <property type="term" value="P:phospholipid biosynthetic process"/>
    <property type="evidence" value="ECO:0007669"/>
    <property type="project" value="UniProtKB-KW"/>
</dbReference>
<organism evidence="19 20">
    <name type="scientific">Acinetobacter qingfengensis</name>
    <dbReference type="NCBI Taxonomy" id="1262585"/>
    <lineage>
        <taxon>Bacteria</taxon>
        <taxon>Pseudomonadati</taxon>
        <taxon>Pseudomonadota</taxon>
        <taxon>Gammaproteobacteria</taxon>
        <taxon>Moraxellales</taxon>
        <taxon>Moraxellaceae</taxon>
        <taxon>Acinetobacter</taxon>
    </lineage>
</organism>
<dbReference type="SUPFAM" id="SSF54197">
    <property type="entry name" value="HIT-like"/>
    <property type="match status" value="1"/>
</dbReference>
<evidence type="ECO:0000256" key="1">
    <source>
        <dbReference type="ARBA" id="ARBA00001007"/>
    </source>
</evidence>
<dbReference type="AlphaFoldDB" id="A0A1E7RCQ6"/>
<evidence type="ECO:0000256" key="16">
    <source>
        <dbReference type="ARBA" id="ARBA00023264"/>
    </source>
</evidence>
<gene>
    <name evidence="19" type="ORF">BJI46_01830</name>
</gene>
<evidence type="ECO:0000256" key="5">
    <source>
        <dbReference type="ARBA" id="ARBA00006435"/>
    </source>
</evidence>
<evidence type="ECO:0000256" key="15">
    <source>
        <dbReference type="ARBA" id="ARBA00023209"/>
    </source>
</evidence>
<dbReference type="Proteomes" id="UP000185895">
    <property type="component" value="Unassembled WGS sequence"/>
</dbReference>
<dbReference type="Pfam" id="PF02611">
    <property type="entry name" value="CDH"/>
    <property type="match status" value="1"/>
</dbReference>
<dbReference type="EMBL" id="MKKK01000012">
    <property type="protein sequence ID" value="OEY97190.1"/>
    <property type="molecule type" value="Genomic_DNA"/>
</dbReference>
<evidence type="ECO:0000256" key="12">
    <source>
        <dbReference type="ARBA" id="ARBA00022989"/>
    </source>
</evidence>
<evidence type="ECO:0000256" key="14">
    <source>
        <dbReference type="ARBA" id="ARBA00023136"/>
    </source>
</evidence>
<evidence type="ECO:0000313" key="19">
    <source>
        <dbReference type="EMBL" id="OEY97190.1"/>
    </source>
</evidence>